<evidence type="ECO:0000256" key="1">
    <source>
        <dbReference type="ARBA" id="ARBA00000085"/>
    </source>
</evidence>
<feature type="transmembrane region" description="Helical" evidence="11">
    <location>
        <begin position="45"/>
        <end position="68"/>
    </location>
</feature>
<dbReference type="PANTHER" id="PTHR44936">
    <property type="entry name" value="SENSOR PROTEIN CREC"/>
    <property type="match status" value="1"/>
</dbReference>
<keyword evidence="11" id="KW-1133">Transmembrane helix</keyword>
<dbReference type="InterPro" id="IPR005467">
    <property type="entry name" value="His_kinase_dom"/>
</dbReference>
<keyword evidence="5" id="KW-0597">Phosphoprotein</keyword>
<keyword evidence="8 14" id="KW-0418">Kinase</keyword>
<dbReference type="SUPFAM" id="SSF55874">
    <property type="entry name" value="ATPase domain of HSP90 chaperone/DNA topoisomerase II/histidine kinase"/>
    <property type="match status" value="1"/>
</dbReference>
<feature type="transmembrane region" description="Helical" evidence="11">
    <location>
        <begin position="241"/>
        <end position="265"/>
    </location>
</feature>
<dbReference type="GO" id="GO:0000155">
    <property type="term" value="F:phosphorelay sensor kinase activity"/>
    <property type="evidence" value="ECO:0007669"/>
    <property type="project" value="InterPro"/>
</dbReference>
<evidence type="ECO:0000256" key="2">
    <source>
        <dbReference type="ARBA" id="ARBA00004651"/>
    </source>
</evidence>
<evidence type="ECO:0000256" key="11">
    <source>
        <dbReference type="SAM" id="Phobius"/>
    </source>
</evidence>
<dbReference type="PRINTS" id="PR00344">
    <property type="entry name" value="BCTRLSENSOR"/>
</dbReference>
<keyword evidence="11" id="KW-0812">Transmembrane</keyword>
<evidence type="ECO:0000256" key="4">
    <source>
        <dbReference type="ARBA" id="ARBA00022475"/>
    </source>
</evidence>
<dbReference type="InterPro" id="IPR036890">
    <property type="entry name" value="HATPase_C_sf"/>
</dbReference>
<dbReference type="EC" id="2.7.13.3" evidence="3"/>
<dbReference type="InterPro" id="IPR004358">
    <property type="entry name" value="Sig_transdc_His_kin-like_C"/>
</dbReference>
<dbReference type="CDD" id="cd06225">
    <property type="entry name" value="HAMP"/>
    <property type="match status" value="1"/>
</dbReference>
<dbReference type="InterPro" id="IPR050980">
    <property type="entry name" value="2C_sensor_his_kinase"/>
</dbReference>
<dbReference type="Gene3D" id="1.10.287.130">
    <property type="match status" value="1"/>
</dbReference>
<feature type="region of interest" description="Disordered" evidence="10">
    <location>
        <begin position="1"/>
        <end position="25"/>
    </location>
</feature>
<comment type="catalytic activity">
    <reaction evidence="1">
        <text>ATP + protein L-histidine = ADP + protein N-phospho-L-histidine.</text>
        <dbReference type="EC" id="2.7.13.3"/>
    </reaction>
</comment>
<accession>A0A2S9YPZ4</accession>
<dbReference type="CDD" id="cd00082">
    <property type="entry name" value="HisKA"/>
    <property type="match status" value="1"/>
</dbReference>
<proteinExistence type="predicted"/>
<dbReference type="SUPFAM" id="SSF47384">
    <property type="entry name" value="Homodimeric domain of signal transducing histidine kinase"/>
    <property type="match status" value="1"/>
</dbReference>
<evidence type="ECO:0000313" key="14">
    <source>
        <dbReference type="EMBL" id="PRQ07156.1"/>
    </source>
</evidence>
<dbReference type="Proteomes" id="UP000238823">
    <property type="component" value="Unassembled WGS sequence"/>
</dbReference>
<sequence>MAASERARKAGSRAGRRGTQGFRAVEQHRELQARPPWWGRLEARITISLVAIGILCVGATSYLVALTVQYYDQVSEQQVELQDQALRLAEPYYEELAAAQREAFRARTQLLPHELRGLDGAPLEAFLDDWIRARADVIEVVIERPGVEAVIVGRGADAARDLASATGDPGASVAVDEWIHVPLEWPLSETGGLVRVTWAVDPSIRTRHQQLGELARDLGAIEVKGAGGEVRMAERDEVRRAVITALTVASSLVLFVAILAGILIARRTTRKVSDLSEVMRRVASGDLSVRAPRLGADELGQLASAFNTMLDELEHTRRRIAYLQRVGAWQEMARRIAHEIKNPLTPIQLAVQQLREKDPGNDARFSALLRDSVEIVEDEVESLRRMVTSFSQFAKLPEVELEAVALARILVEFERAYVHVDAALEIDVGTEGLEVLGDRQLLKQVLVNLAENAALSAREAGVEQPRIRVSARSVADRGVACLVVEDNGPGIANERRELVFEPYETTRVHGTGLGLAIVKKIVLDHGGEISVGHSEALGGARFEVRLRLSGGAA</sequence>
<dbReference type="RefSeq" id="WP_106090172.1">
    <property type="nucleotide sequence ID" value="NZ_PVNL01000058.1"/>
</dbReference>
<dbReference type="Pfam" id="PF00512">
    <property type="entry name" value="HisKA"/>
    <property type="match status" value="1"/>
</dbReference>
<evidence type="ECO:0000313" key="15">
    <source>
        <dbReference type="Proteomes" id="UP000238823"/>
    </source>
</evidence>
<reference evidence="14 15" key="1">
    <citation type="submission" date="2018-03" db="EMBL/GenBank/DDBJ databases">
        <title>Draft Genome Sequences of the Obligatory Marine Myxobacteria Enhygromyxa salina SWB007.</title>
        <authorList>
            <person name="Poehlein A."/>
            <person name="Moghaddam J.A."/>
            <person name="Harms H."/>
            <person name="Alanjari M."/>
            <person name="Koenig G.M."/>
            <person name="Daniel R."/>
            <person name="Schaeberle T.F."/>
        </authorList>
    </citation>
    <scope>NUCLEOTIDE SEQUENCE [LARGE SCALE GENOMIC DNA]</scope>
    <source>
        <strain evidence="14 15">SWB007</strain>
    </source>
</reference>
<dbReference type="CDD" id="cd00075">
    <property type="entry name" value="HATPase"/>
    <property type="match status" value="1"/>
</dbReference>
<dbReference type="SMART" id="SM00388">
    <property type="entry name" value="HisKA"/>
    <property type="match status" value="1"/>
</dbReference>
<keyword evidence="9" id="KW-0067">ATP-binding</keyword>
<evidence type="ECO:0000256" key="7">
    <source>
        <dbReference type="ARBA" id="ARBA00022741"/>
    </source>
</evidence>
<gene>
    <name evidence="14" type="primary">gchK_1</name>
    <name evidence="14" type="ORF">ENSA7_31710</name>
</gene>
<feature type="domain" description="Histidine kinase" evidence="12">
    <location>
        <begin position="335"/>
        <end position="550"/>
    </location>
</feature>
<protein>
    <recommendedName>
        <fullName evidence="3">histidine kinase</fullName>
        <ecNumber evidence="3">2.7.13.3</ecNumber>
    </recommendedName>
</protein>
<dbReference type="Gene3D" id="3.30.565.10">
    <property type="entry name" value="Histidine kinase-like ATPase, C-terminal domain"/>
    <property type="match status" value="1"/>
</dbReference>
<organism evidence="14 15">
    <name type="scientific">Enhygromyxa salina</name>
    <dbReference type="NCBI Taxonomy" id="215803"/>
    <lineage>
        <taxon>Bacteria</taxon>
        <taxon>Pseudomonadati</taxon>
        <taxon>Myxococcota</taxon>
        <taxon>Polyangia</taxon>
        <taxon>Nannocystales</taxon>
        <taxon>Nannocystaceae</taxon>
        <taxon>Enhygromyxa</taxon>
    </lineage>
</organism>
<feature type="domain" description="HAMP" evidence="13">
    <location>
        <begin position="266"/>
        <end position="318"/>
    </location>
</feature>
<evidence type="ECO:0000256" key="8">
    <source>
        <dbReference type="ARBA" id="ARBA00022777"/>
    </source>
</evidence>
<dbReference type="Gene3D" id="6.10.340.10">
    <property type="match status" value="1"/>
</dbReference>
<dbReference type="InterPro" id="IPR003661">
    <property type="entry name" value="HisK_dim/P_dom"/>
</dbReference>
<evidence type="ECO:0000259" key="12">
    <source>
        <dbReference type="PROSITE" id="PS50109"/>
    </source>
</evidence>
<dbReference type="Pfam" id="PF00672">
    <property type="entry name" value="HAMP"/>
    <property type="match status" value="1"/>
</dbReference>
<keyword evidence="4" id="KW-1003">Cell membrane</keyword>
<dbReference type="OrthoDB" id="9781147at2"/>
<dbReference type="Pfam" id="PF02518">
    <property type="entry name" value="HATPase_c"/>
    <property type="match status" value="1"/>
</dbReference>
<keyword evidence="11" id="KW-0472">Membrane</keyword>
<dbReference type="PROSITE" id="PS50109">
    <property type="entry name" value="HIS_KIN"/>
    <property type="match status" value="1"/>
</dbReference>
<name>A0A2S9YPZ4_9BACT</name>
<keyword evidence="7" id="KW-0547">Nucleotide-binding</keyword>
<evidence type="ECO:0000256" key="5">
    <source>
        <dbReference type="ARBA" id="ARBA00022553"/>
    </source>
</evidence>
<dbReference type="GO" id="GO:0005886">
    <property type="term" value="C:plasma membrane"/>
    <property type="evidence" value="ECO:0007669"/>
    <property type="project" value="UniProtKB-SubCell"/>
</dbReference>
<dbReference type="InterPro" id="IPR003594">
    <property type="entry name" value="HATPase_dom"/>
</dbReference>
<dbReference type="EMBL" id="PVNL01000058">
    <property type="protein sequence ID" value="PRQ07156.1"/>
    <property type="molecule type" value="Genomic_DNA"/>
</dbReference>
<dbReference type="InterPro" id="IPR003660">
    <property type="entry name" value="HAMP_dom"/>
</dbReference>
<keyword evidence="6 14" id="KW-0808">Transferase</keyword>
<dbReference type="PROSITE" id="PS50885">
    <property type="entry name" value="HAMP"/>
    <property type="match status" value="1"/>
</dbReference>
<evidence type="ECO:0000256" key="3">
    <source>
        <dbReference type="ARBA" id="ARBA00012438"/>
    </source>
</evidence>
<evidence type="ECO:0000259" key="13">
    <source>
        <dbReference type="PROSITE" id="PS50885"/>
    </source>
</evidence>
<comment type="subcellular location">
    <subcellularLocation>
        <location evidence="2">Cell membrane</location>
        <topology evidence="2">Multi-pass membrane protein</topology>
    </subcellularLocation>
</comment>
<dbReference type="InterPro" id="IPR036097">
    <property type="entry name" value="HisK_dim/P_sf"/>
</dbReference>
<dbReference type="GO" id="GO:0005524">
    <property type="term" value="F:ATP binding"/>
    <property type="evidence" value="ECO:0007669"/>
    <property type="project" value="UniProtKB-KW"/>
</dbReference>
<dbReference type="SUPFAM" id="SSF158472">
    <property type="entry name" value="HAMP domain-like"/>
    <property type="match status" value="1"/>
</dbReference>
<comment type="caution">
    <text evidence="14">The sequence shown here is derived from an EMBL/GenBank/DDBJ whole genome shotgun (WGS) entry which is preliminary data.</text>
</comment>
<evidence type="ECO:0000256" key="10">
    <source>
        <dbReference type="SAM" id="MobiDB-lite"/>
    </source>
</evidence>
<dbReference type="PANTHER" id="PTHR44936:SF10">
    <property type="entry name" value="SENSOR PROTEIN RSTB"/>
    <property type="match status" value="1"/>
</dbReference>
<evidence type="ECO:0000256" key="6">
    <source>
        <dbReference type="ARBA" id="ARBA00022679"/>
    </source>
</evidence>
<dbReference type="SMART" id="SM00387">
    <property type="entry name" value="HATPase_c"/>
    <property type="match status" value="1"/>
</dbReference>
<evidence type="ECO:0000256" key="9">
    <source>
        <dbReference type="ARBA" id="ARBA00022840"/>
    </source>
</evidence>
<dbReference type="SMART" id="SM00304">
    <property type="entry name" value="HAMP"/>
    <property type="match status" value="1"/>
</dbReference>
<dbReference type="AlphaFoldDB" id="A0A2S9YPZ4"/>